<sequence>MSELKWIANVPNISKVEVRVLLQKQDLEQISQLMSKNIVGEPKGTEKITVEQFKAMNMVGIYSKEVQIKKRSPLSLLSLLTDWLRKIGMPSV</sequence>
<reference evidence="1 2" key="1">
    <citation type="journal article" date="2020" name="ISME J.">
        <title>Comparative genomics reveals insights into cyanobacterial evolution and habitat adaptation.</title>
        <authorList>
            <person name="Chen M.Y."/>
            <person name="Teng W.K."/>
            <person name="Zhao L."/>
            <person name="Hu C.X."/>
            <person name="Zhou Y.K."/>
            <person name="Han B.P."/>
            <person name="Song L.R."/>
            <person name="Shu W.S."/>
        </authorList>
    </citation>
    <scope>NUCLEOTIDE SEQUENCE [LARGE SCALE GENOMIC DNA]</scope>
    <source>
        <strain evidence="1 2">FACHB-119</strain>
    </source>
</reference>
<evidence type="ECO:0000313" key="1">
    <source>
        <dbReference type="EMBL" id="MBD2503948.1"/>
    </source>
</evidence>
<dbReference type="EMBL" id="JACJSG010000042">
    <property type="protein sequence ID" value="MBD2503948.1"/>
    <property type="molecule type" value="Genomic_DNA"/>
</dbReference>
<proteinExistence type="predicted"/>
<accession>A0ABR8DE01</accession>
<dbReference type="Proteomes" id="UP000661112">
    <property type="component" value="Unassembled WGS sequence"/>
</dbReference>
<gene>
    <name evidence="1" type="ORF">H6G83_25630</name>
</gene>
<keyword evidence="2" id="KW-1185">Reference proteome</keyword>
<comment type="caution">
    <text evidence="1">The sequence shown here is derived from an EMBL/GenBank/DDBJ whole genome shotgun (WGS) entry which is preliminary data.</text>
</comment>
<dbReference type="RefSeq" id="WP_190477234.1">
    <property type="nucleotide sequence ID" value="NZ_JACJSG010000042.1"/>
</dbReference>
<name>A0ABR8DE01_9NOST</name>
<evidence type="ECO:0000313" key="2">
    <source>
        <dbReference type="Proteomes" id="UP000661112"/>
    </source>
</evidence>
<protein>
    <submittedName>
        <fullName evidence="1">Uncharacterized protein</fullName>
    </submittedName>
</protein>
<organism evidence="1 2">
    <name type="scientific">Anabaena azotica FACHB-119</name>
    <dbReference type="NCBI Taxonomy" id="947527"/>
    <lineage>
        <taxon>Bacteria</taxon>
        <taxon>Bacillati</taxon>
        <taxon>Cyanobacteriota</taxon>
        <taxon>Cyanophyceae</taxon>
        <taxon>Nostocales</taxon>
        <taxon>Nostocaceae</taxon>
        <taxon>Anabaena</taxon>
        <taxon>Anabaena azotica</taxon>
    </lineage>
</organism>